<keyword evidence="1" id="KW-0812">Transmembrane</keyword>
<feature type="transmembrane region" description="Helical" evidence="1">
    <location>
        <begin position="226"/>
        <end position="251"/>
    </location>
</feature>
<feature type="transmembrane region" description="Helical" evidence="1">
    <location>
        <begin position="5"/>
        <end position="30"/>
    </location>
</feature>
<feature type="transmembrane region" description="Helical" evidence="1">
    <location>
        <begin position="186"/>
        <end position="206"/>
    </location>
</feature>
<dbReference type="STRING" id="596324.TREVI0001_1828"/>
<keyword evidence="1" id="KW-1133">Transmembrane helix</keyword>
<feature type="transmembrane region" description="Helical" evidence="1">
    <location>
        <begin position="158"/>
        <end position="179"/>
    </location>
</feature>
<evidence type="ECO:0000313" key="2">
    <source>
        <dbReference type="EMBL" id="EEV20657.1"/>
    </source>
</evidence>
<feature type="transmembrane region" description="Helical" evidence="1">
    <location>
        <begin position="50"/>
        <end position="74"/>
    </location>
</feature>
<feature type="transmembrane region" description="Helical" evidence="1">
    <location>
        <begin position="81"/>
        <end position="106"/>
    </location>
</feature>
<comment type="caution">
    <text evidence="2">The sequence shown here is derived from an EMBL/GenBank/DDBJ whole genome shotgun (WGS) entry which is preliminary data.</text>
</comment>
<name>C8PP85_9SPIR</name>
<dbReference type="AlphaFoldDB" id="C8PP85"/>
<dbReference type="eggNOG" id="ENOG5032GSF">
    <property type="taxonomic scope" value="Bacteria"/>
</dbReference>
<evidence type="ECO:0000256" key="1">
    <source>
        <dbReference type="SAM" id="Phobius"/>
    </source>
</evidence>
<reference evidence="2 3" key="1">
    <citation type="submission" date="2009-07" db="EMBL/GenBank/DDBJ databases">
        <authorList>
            <person name="Madupu R."/>
            <person name="Sebastian Y."/>
            <person name="Durkin A.S."/>
            <person name="Torralba M."/>
            <person name="Methe B."/>
            <person name="Sutton G.G."/>
            <person name="Strausberg R.L."/>
            <person name="Nelson K.E."/>
        </authorList>
    </citation>
    <scope>NUCLEOTIDE SEQUENCE [LARGE SCALE GENOMIC DNA]</scope>
    <source>
        <strain evidence="2 3">ATCC 35580</strain>
    </source>
</reference>
<sequence length="262" mass="29212">MKNALLVPGVFFLSLLSAIIIFAFFGGIALRYELAAPLESGSARLLLICMVQRACYTFPVALMSAVIGVYAFLMRHHTKRIVAISLFLVCALFTVTVIIPACYAQLPSVEKALTAYTPTVPADKTLTAFINKPPFLTLLRQGADKLFYDIYAAYTLNFGVYLFFVCTFFLCVSSFWFVCAITRWNLFNLLFLFLLSGTFLLVYPYIQQGEFHTALSNFLLMNTGSTPFRTPLLFCIVAVIFHSIGGLKMLLISSKTKKRSAA</sequence>
<dbReference type="EMBL" id="ACYH01000027">
    <property type="protein sequence ID" value="EEV20657.1"/>
    <property type="molecule type" value="Genomic_DNA"/>
</dbReference>
<keyword evidence="1" id="KW-0472">Membrane</keyword>
<dbReference type="RefSeq" id="WP_006188363.1">
    <property type="nucleotide sequence ID" value="NZ_ACYH01000027.1"/>
</dbReference>
<organism evidence="2 3">
    <name type="scientific">Treponema vincentii ATCC 35580</name>
    <dbReference type="NCBI Taxonomy" id="596324"/>
    <lineage>
        <taxon>Bacteria</taxon>
        <taxon>Pseudomonadati</taxon>
        <taxon>Spirochaetota</taxon>
        <taxon>Spirochaetia</taxon>
        <taxon>Spirochaetales</taxon>
        <taxon>Treponemataceae</taxon>
        <taxon>Treponema</taxon>
    </lineage>
</organism>
<evidence type="ECO:0000313" key="3">
    <source>
        <dbReference type="Proteomes" id="UP000004509"/>
    </source>
</evidence>
<proteinExistence type="predicted"/>
<dbReference type="OrthoDB" id="358675at2"/>
<gene>
    <name evidence="2" type="ORF">TREVI0001_1828</name>
</gene>
<dbReference type="Proteomes" id="UP000004509">
    <property type="component" value="Unassembled WGS sequence"/>
</dbReference>
<protein>
    <submittedName>
        <fullName evidence="2">Uncharacterized protein</fullName>
    </submittedName>
</protein>
<accession>C8PP85</accession>